<keyword evidence="3" id="KW-0460">Magnesium</keyword>
<proteinExistence type="inferred from homology"/>
<sequence length="168" mass="18782">MNDQEYAYCPVCGTALTGTYVMGKSYRHCPEGHYTFYPGQSVGAVALLAEQGNILLERRAIEPGYGMWALPGGMAERGESMEQCMMREVFEETGLLVEPVRLLDALGGKHVCTVFYEARLVGGQLVKSDESMELRWFAPEEIPLEQIAFPRHKDMLLRWLGLSDKGGE</sequence>
<dbReference type="InterPro" id="IPR000086">
    <property type="entry name" value="NUDIX_hydrolase_dom"/>
</dbReference>
<accession>A0ABV5W342</accession>
<evidence type="ECO:0000313" key="6">
    <source>
        <dbReference type="EMBL" id="MFB9754837.1"/>
    </source>
</evidence>
<gene>
    <name evidence="6" type="ORF">ACFFNY_24965</name>
</gene>
<evidence type="ECO:0000256" key="2">
    <source>
        <dbReference type="ARBA" id="ARBA00022801"/>
    </source>
</evidence>
<dbReference type="GO" id="GO:0016787">
    <property type="term" value="F:hydrolase activity"/>
    <property type="evidence" value="ECO:0007669"/>
    <property type="project" value="UniProtKB-KW"/>
</dbReference>
<dbReference type="PROSITE" id="PS00893">
    <property type="entry name" value="NUDIX_BOX"/>
    <property type="match status" value="1"/>
</dbReference>
<comment type="similarity">
    <text evidence="4">Belongs to the Nudix hydrolase family.</text>
</comment>
<dbReference type="Gene3D" id="3.90.79.10">
    <property type="entry name" value="Nucleoside Triphosphate Pyrophosphohydrolase"/>
    <property type="match status" value="1"/>
</dbReference>
<dbReference type="InterPro" id="IPR020084">
    <property type="entry name" value="NUDIX_hydrolase_CS"/>
</dbReference>
<dbReference type="PRINTS" id="PR00502">
    <property type="entry name" value="NUDIXFAMILY"/>
</dbReference>
<dbReference type="SUPFAM" id="SSF55811">
    <property type="entry name" value="Nudix"/>
    <property type="match status" value="1"/>
</dbReference>
<protein>
    <submittedName>
        <fullName evidence="6">NUDIX hydrolase</fullName>
    </submittedName>
</protein>
<dbReference type="PANTHER" id="PTHR43222">
    <property type="entry name" value="NUDIX HYDROLASE 23"/>
    <property type="match status" value="1"/>
</dbReference>
<keyword evidence="7" id="KW-1185">Reference proteome</keyword>
<reference evidence="6 7" key="1">
    <citation type="submission" date="2024-09" db="EMBL/GenBank/DDBJ databases">
        <authorList>
            <person name="Sun Q."/>
            <person name="Mori K."/>
        </authorList>
    </citation>
    <scope>NUCLEOTIDE SEQUENCE [LARGE SCALE GENOMIC DNA]</scope>
    <source>
        <strain evidence="6 7">JCM 12520</strain>
    </source>
</reference>
<dbReference type="InterPro" id="IPR020476">
    <property type="entry name" value="Nudix_hydrolase"/>
</dbReference>
<dbReference type="RefSeq" id="WP_344909780.1">
    <property type="nucleotide sequence ID" value="NZ_BAAAYO010000008.1"/>
</dbReference>
<evidence type="ECO:0000256" key="4">
    <source>
        <dbReference type="RuleBase" id="RU003476"/>
    </source>
</evidence>
<dbReference type="InterPro" id="IPR015797">
    <property type="entry name" value="NUDIX_hydrolase-like_dom_sf"/>
</dbReference>
<evidence type="ECO:0000256" key="3">
    <source>
        <dbReference type="ARBA" id="ARBA00022842"/>
    </source>
</evidence>
<evidence type="ECO:0000256" key="1">
    <source>
        <dbReference type="ARBA" id="ARBA00001946"/>
    </source>
</evidence>
<comment type="caution">
    <text evidence="6">The sequence shown here is derived from an EMBL/GenBank/DDBJ whole genome shotgun (WGS) entry which is preliminary data.</text>
</comment>
<feature type="domain" description="Nudix hydrolase" evidence="5">
    <location>
        <begin position="37"/>
        <end position="162"/>
    </location>
</feature>
<keyword evidence="2 4" id="KW-0378">Hydrolase</keyword>
<evidence type="ECO:0000313" key="7">
    <source>
        <dbReference type="Proteomes" id="UP001589619"/>
    </source>
</evidence>
<dbReference type="EMBL" id="JBHMAG010000016">
    <property type="protein sequence ID" value="MFB9754837.1"/>
    <property type="molecule type" value="Genomic_DNA"/>
</dbReference>
<name>A0ABV5W342_9BACL</name>
<evidence type="ECO:0000259" key="5">
    <source>
        <dbReference type="PROSITE" id="PS51462"/>
    </source>
</evidence>
<dbReference type="Pfam" id="PF00293">
    <property type="entry name" value="NUDIX"/>
    <property type="match status" value="1"/>
</dbReference>
<dbReference type="PANTHER" id="PTHR43222:SF2">
    <property type="entry name" value="NUDIX HYDROLASE 23, CHLOROPLASTIC"/>
    <property type="match status" value="1"/>
</dbReference>
<comment type="cofactor">
    <cofactor evidence="1">
        <name>Mg(2+)</name>
        <dbReference type="ChEBI" id="CHEBI:18420"/>
    </cofactor>
</comment>
<dbReference type="Proteomes" id="UP001589619">
    <property type="component" value="Unassembled WGS sequence"/>
</dbReference>
<organism evidence="6 7">
    <name type="scientific">Paenibacillus hodogayensis</name>
    <dbReference type="NCBI Taxonomy" id="279208"/>
    <lineage>
        <taxon>Bacteria</taxon>
        <taxon>Bacillati</taxon>
        <taxon>Bacillota</taxon>
        <taxon>Bacilli</taxon>
        <taxon>Bacillales</taxon>
        <taxon>Paenibacillaceae</taxon>
        <taxon>Paenibacillus</taxon>
    </lineage>
</organism>
<dbReference type="PROSITE" id="PS51462">
    <property type="entry name" value="NUDIX"/>
    <property type="match status" value="1"/>
</dbReference>